<dbReference type="Proteomes" id="UP000054217">
    <property type="component" value="Unassembled WGS sequence"/>
</dbReference>
<gene>
    <name evidence="2" type="ORF">M404DRAFT_153873</name>
</gene>
<sequence>MDNFSSHLITYKPQHIQLKSFHPNLTSHVQPNDAGIICSFKAHYRQEFCQCAIDLDEDIYKIILHEAMVMAKEAWDTVTPITIKNWWDHCGI</sequence>
<feature type="non-terminal residue" evidence="2">
    <location>
        <position position="92"/>
    </location>
</feature>
<dbReference type="EMBL" id="KN832000">
    <property type="protein sequence ID" value="KIN99897.1"/>
    <property type="molecule type" value="Genomic_DNA"/>
</dbReference>
<dbReference type="OrthoDB" id="162969at2759"/>
<dbReference type="HOGENOM" id="CLU_088458_4_1_1"/>
<dbReference type="InParanoid" id="A0A0C3ISN2"/>
<dbReference type="AlphaFoldDB" id="A0A0C3ISN2"/>
<dbReference type="Pfam" id="PF03184">
    <property type="entry name" value="DDE_1"/>
    <property type="match status" value="1"/>
</dbReference>
<reference evidence="2 3" key="1">
    <citation type="submission" date="2014-04" db="EMBL/GenBank/DDBJ databases">
        <authorList>
            <consortium name="DOE Joint Genome Institute"/>
            <person name="Kuo A."/>
            <person name="Kohler A."/>
            <person name="Costa M.D."/>
            <person name="Nagy L.G."/>
            <person name="Floudas D."/>
            <person name="Copeland A."/>
            <person name="Barry K.W."/>
            <person name="Cichocki N."/>
            <person name="Veneault-Fourrey C."/>
            <person name="LaButti K."/>
            <person name="Lindquist E.A."/>
            <person name="Lipzen A."/>
            <person name="Lundell T."/>
            <person name="Morin E."/>
            <person name="Murat C."/>
            <person name="Sun H."/>
            <person name="Tunlid A."/>
            <person name="Henrissat B."/>
            <person name="Grigoriev I.V."/>
            <person name="Hibbett D.S."/>
            <person name="Martin F."/>
            <person name="Nordberg H.P."/>
            <person name="Cantor M.N."/>
            <person name="Hua S.X."/>
        </authorList>
    </citation>
    <scope>NUCLEOTIDE SEQUENCE [LARGE SCALE GENOMIC DNA]</scope>
    <source>
        <strain evidence="2 3">Marx 270</strain>
    </source>
</reference>
<organism evidence="2 3">
    <name type="scientific">Pisolithus tinctorius Marx 270</name>
    <dbReference type="NCBI Taxonomy" id="870435"/>
    <lineage>
        <taxon>Eukaryota</taxon>
        <taxon>Fungi</taxon>
        <taxon>Dikarya</taxon>
        <taxon>Basidiomycota</taxon>
        <taxon>Agaricomycotina</taxon>
        <taxon>Agaricomycetes</taxon>
        <taxon>Agaricomycetidae</taxon>
        <taxon>Boletales</taxon>
        <taxon>Sclerodermatineae</taxon>
        <taxon>Pisolithaceae</taxon>
        <taxon>Pisolithus</taxon>
    </lineage>
</organism>
<evidence type="ECO:0000259" key="1">
    <source>
        <dbReference type="Pfam" id="PF03184"/>
    </source>
</evidence>
<feature type="domain" description="DDE-1" evidence="1">
    <location>
        <begin position="2"/>
        <end position="87"/>
    </location>
</feature>
<keyword evidence="3" id="KW-1185">Reference proteome</keyword>
<evidence type="ECO:0000313" key="2">
    <source>
        <dbReference type="EMBL" id="KIN99897.1"/>
    </source>
</evidence>
<evidence type="ECO:0000313" key="3">
    <source>
        <dbReference type="Proteomes" id="UP000054217"/>
    </source>
</evidence>
<protein>
    <recommendedName>
        <fullName evidence="1">DDE-1 domain-containing protein</fullName>
    </recommendedName>
</protein>
<dbReference type="InterPro" id="IPR004875">
    <property type="entry name" value="DDE_SF_endonuclease_dom"/>
</dbReference>
<dbReference type="GO" id="GO:0003676">
    <property type="term" value="F:nucleic acid binding"/>
    <property type="evidence" value="ECO:0007669"/>
    <property type="project" value="InterPro"/>
</dbReference>
<proteinExistence type="predicted"/>
<name>A0A0C3ISN2_PISTI</name>
<reference evidence="3" key="2">
    <citation type="submission" date="2015-01" db="EMBL/GenBank/DDBJ databases">
        <title>Evolutionary Origins and Diversification of the Mycorrhizal Mutualists.</title>
        <authorList>
            <consortium name="DOE Joint Genome Institute"/>
            <consortium name="Mycorrhizal Genomics Consortium"/>
            <person name="Kohler A."/>
            <person name="Kuo A."/>
            <person name="Nagy L.G."/>
            <person name="Floudas D."/>
            <person name="Copeland A."/>
            <person name="Barry K.W."/>
            <person name="Cichocki N."/>
            <person name="Veneault-Fourrey C."/>
            <person name="LaButti K."/>
            <person name="Lindquist E.A."/>
            <person name="Lipzen A."/>
            <person name="Lundell T."/>
            <person name="Morin E."/>
            <person name="Murat C."/>
            <person name="Riley R."/>
            <person name="Ohm R."/>
            <person name="Sun H."/>
            <person name="Tunlid A."/>
            <person name="Henrissat B."/>
            <person name="Grigoriev I.V."/>
            <person name="Hibbett D.S."/>
            <person name="Martin F."/>
        </authorList>
    </citation>
    <scope>NUCLEOTIDE SEQUENCE [LARGE SCALE GENOMIC DNA]</scope>
    <source>
        <strain evidence="3">Marx 270</strain>
    </source>
</reference>
<accession>A0A0C3ISN2</accession>